<dbReference type="SMART" id="SM00644">
    <property type="entry name" value="Ami_2"/>
    <property type="match status" value="1"/>
</dbReference>
<dbReference type="AlphaFoldDB" id="D1AKH7"/>
<comment type="catalytic activity">
    <reaction evidence="1">
        <text>Hydrolyzes the link between N-acetylmuramoyl residues and L-amino acid residues in certain cell-wall glycopeptides.</text>
        <dbReference type="EC" id="3.5.1.28"/>
    </reaction>
</comment>
<dbReference type="EMBL" id="CP001739">
    <property type="protein sequence ID" value="ACZ09093.1"/>
    <property type="molecule type" value="Genomic_DNA"/>
</dbReference>
<reference evidence="7 8" key="2">
    <citation type="journal article" date="2010" name="Stand. Genomic Sci.">
        <title>Complete genome sequence of Sebaldella termitidis type strain (NCTC 11300).</title>
        <authorList>
            <person name="Harmon-Smith M."/>
            <person name="Celia L."/>
            <person name="Chertkov O."/>
            <person name="Lapidus A."/>
            <person name="Copeland A."/>
            <person name="Glavina Del Rio T."/>
            <person name="Nolan M."/>
            <person name="Lucas S."/>
            <person name="Tice H."/>
            <person name="Cheng J.F."/>
            <person name="Han C."/>
            <person name="Detter J.C."/>
            <person name="Bruce D."/>
            <person name="Goodwin L."/>
            <person name="Pitluck S."/>
            <person name="Pati A."/>
            <person name="Liolios K."/>
            <person name="Ivanova N."/>
            <person name="Mavromatis K."/>
            <person name="Mikhailova N."/>
            <person name="Chen A."/>
            <person name="Palaniappan K."/>
            <person name="Land M."/>
            <person name="Hauser L."/>
            <person name="Chang Y.J."/>
            <person name="Jeffries C.D."/>
            <person name="Brettin T."/>
            <person name="Goker M."/>
            <person name="Beck B."/>
            <person name="Bristow J."/>
            <person name="Eisen J.A."/>
            <person name="Markowitz V."/>
            <person name="Hugenholtz P."/>
            <person name="Kyrpides N.C."/>
            <person name="Klenk H.P."/>
            <person name="Chen F."/>
        </authorList>
    </citation>
    <scope>NUCLEOTIDE SEQUENCE [LARGE SCALE GENOMIC DNA]</scope>
    <source>
        <strain evidence="8">ATCC 33386 / NCTC 11300</strain>
    </source>
</reference>
<dbReference type="PROSITE" id="PS51257">
    <property type="entry name" value="PROKAR_LIPOPROTEIN"/>
    <property type="match status" value="1"/>
</dbReference>
<evidence type="ECO:0000256" key="5">
    <source>
        <dbReference type="ARBA" id="ARBA00023316"/>
    </source>
</evidence>
<dbReference type="eggNOG" id="COG3023">
    <property type="taxonomic scope" value="Bacteria"/>
</dbReference>
<protein>
    <recommendedName>
        <fullName evidence="3">N-acetylmuramoyl-L-alanine amidase</fullName>
        <ecNumber evidence="3">3.5.1.28</ecNumber>
    </recommendedName>
</protein>
<dbReference type="InterPro" id="IPR002477">
    <property type="entry name" value="Peptidoglycan-bd-like"/>
</dbReference>
<dbReference type="InterPro" id="IPR051206">
    <property type="entry name" value="NAMLAA_amidase_2"/>
</dbReference>
<evidence type="ECO:0000313" key="8">
    <source>
        <dbReference type="Proteomes" id="UP000000845"/>
    </source>
</evidence>
<evidence type="ECO:0000313" key="7">
    <source>
        <dbReference type="EMBL" id="ACZ09093.1"/>
    </source>
</evidence>
<dbReference type="HOGENOM" id="CLU_049290_2_0_0"/>
<dbReference type="KEGG" id="str:Sterm_2239"/>
<dbReference type="Gene3D" id="3.40.80.10">
    <property type="entry name" value="Peptidoglycan recognition protein-like"/>
    <property type="match status" value="1"/>
</dbReference>
<dbReference type="STRING" id="526218.Sterm_2239"/>
<dbReference type="InterPro" id="IPR036366">
    <property type="entry name" value="PGBDSf"/>
</dbReference>
<proteinExistence type="inferred from homology"/>
<organism evidence="7 8">
    <name type="scientific">Sebaldella termitidis (strain ATCC 33386 / NCTC 11300)</name>
    <dbReference type="NCBI Taxonomy" id="526218"/>
    <lineage>
        <taxon>Bacteria</taxon>
        <taxon>Fusobacteriati</taxon>
        <taxon>Fusobacteriota</taxon>
        <taxon>Fusobacteriia</taxon>
        <taxon>Fusobacteriales</taxon>
        <taxon>Leptotrichiaceae</taxon>
        <taxon>Sebaldella</taxon>
    </lineage>
</organism>
<sequence length="281" mass="33005">MRIILKRIILLFNIFLILAGCTSITEKGSRVINTRSGSERVDGLTYNSKGQNFRQRFIILHYTVSDRERSIDLLTNKDVSSHYLITDRENEPIYYLVDENKRAWHAGVSSWGNFTNLNDNSIGIEIVNKGFILKDGKMEFYRYPSWQIHKTAVLVQDLIKRYEVEPQNILGHSDIAPQRKQDPGPLFPWEELYRDYGIGMWYDETDKEKYKDAFDNRITPEEVQKELRKFGYGIAVSKVYDEQTKNVITAFQFHFRQNKYDGIMDAETFAVLKALNEKYKK</sequence>
<keyword evidence="8" id="KW-1185">Reference proteome</keyword>
<name>D1AKH7_SEBTE</name>
<dbReference type="FunFam" id="3.40.80.10:FF:000003">
    <property type="entry name" value="N-acetylmuramoyl-L-alanine amidase"/>
    <property type="match status" value="1"/>
</dbReference>
<dbReference type="GO" id="GO:0009254">
    <property type="term" value="P:peptidoglycan turnover"/>
    <property type="evidence" value="ECO:0007669"/>
    <property type="project" value="TreeGrafter"/>
</dbReference>
<dbReference type="CDD" id="cd06583">
    <property type="entry name" value="PGRP"/>
    <property type="match status" value="1"/>
</dbReference>
<dbReference type="SUPFAM" id="SSF47090">
    <property type="entry name" value="PGBD-like"/>
    <property type="match status" value="1"/>
</dbReference>
<dbReference type="EC" id="3.5.1.28" evidence="3"/>
<dbReference type="Pfam" id="PF01471">
    <property type="entry name" value="PG_binding_1"/>
    <property type="match status" value="1"/>
</dbReference>
<evidence type="ECO:0000256" key="3">
    <source>
        <dbReference type="ARBA" id="ARBA00011901"/>
    </source>
</evidence>
<accession>D1AKH7</accession>
<dbReference type="GO" id="GO:0008745">
    <property type="term" value="F:N-acetylmuramoyl-L-alanine amidase activity"/>
    <property type="evidence" value="ECO:0007669"/>
    <property type="project" value="UniProtKB-EC"/>
</dbReference>
<comment type="similarity">
    <text evidence="2">Belongs to the N-acetylmuramoyl-L-alanine amidase 2 family.</text>
</comment>
<evidence type="ECO:0000256" key="4">
    <source>
        <dbReference type="ARBA" id="ARBA00022801"/>
    </source>
</evidence>
<evidence type="ECO:0000259" key="6">
    <source>
        <dbReference type="SMART" id="SM00644"/>
    </source>
</evidence>
<keyword evidence="4 7" id="KW-0378">Hydrolase</keyword>
<dbReference type="PANTHER" id="PTHR30417">
    <property type="entry name" value="N-ACETYLMURAMOYL-L-ALANINE AMIDASE AMID"/>
    <property type="match status" value="1"/>
</dbReference>
<reference evidence="8" key="1">
    <citation type="submission" date="2009-09" db="EMBL/GenBank/DDBJ databases">
        <title>The complete chromosome of Sebaldella termitidis ATCC 33386.</title>
        <authorList>
            <consortium name="US DOE Joint Genome Institute (JGI-PGF)"/>
            <person name="Lucas S."/>
            <person name="Copeland A."/>
            <person name="Lapidus A."/>
            <person name="Glavina del Rio T."/>
            <person name="Dalin E."/>
            <person name="Tice H."/>
            <person name="Bruce D."/>
            <person name="Goodwin L."/>
            <person name="Pitluck S."/>
            <person name="Kyrpides N."/>
            <person name="Mavromatis K."/>
            <person name="Ivanova N."/>
            <person name="Mikhailova N."/>
            <person name="Sims D."/>
            <person name="Meincke L."/>
            <person name="Brettin T."/>
            <person name="Detter J.C."/>
            <person name="Han C."/>
            <person name="Larimer F."/>
            <person name="Land M."/>
            <person name="Hauser L."/>
            <person name="Markowitz V."/>
            <person name="Cheng J.F."/>
            <person name="Hugenholtz P."/>
            <person name="Woyke T."/>
            <person name="Wu D."/>
            <person name="Eisen J.A."/>
        </authorList>
    </citation>
    <scope>NUCLEOTIDE SEQUENCE [LARGE SCALE GENOMIC DNA]</scope>
    <source>
        <strain evidence="8">ATCC 33386 / NCTC 11300</strain>
    </source>
</reference>
<dbReference type="Proteomes" id="UP000000845">
    <property type="component" value="Chromosome"/>
</dbReference>
<evidence type="ECO:0000256" key="2">
    <source>
        <dbReference type="ARBA" id="ARBA00007553"/>
    </source>
</evidence>
<gene>
    <name evidence="7" type="ordered locus">Sterm_2239</name>
</gene>
<evidence type="ECO:0000256" key="1">
    <source>
        <dbReference type="ARBA" id="ARBA00001561"/>
    </source>
</evidence>
<feature type="domain" description="N-acetylmuramoyl-L-alanine amidase" evidence="6">
    <location>
        <begin position="43"/>
        <end position="184"/>
    </location>
</feature>
<dbReference type="Gene3D" id="1.10.101.10">
    <property type="entry name" value="PGBD-like superfamily/PGBD"/>
    <property type="match status" value="1"/>
</dbReference>
<keyword evidence="5" id="KW-0961">Cell wall biogenesis/degradation</keyword>
<dbReference type="InterPro" id="IPR036505">
    <property type="entry name" value="Amidase/PGRP_sf"/>
</dbReference>
<dbReference type="InterPro" id="IPR036365">
    <property type="entry name" value="PGBD-like_sf"/>
</dbReference>
<dbReference type="RefSeq" id="WP_012861687.1">
    <property type="nucleotide sequence ID" value="NC_013517.1"/>
</dbReference>
<dbReference type="SUPFAM" id="SSF55846">
    <property type="entry name" value="N-acetylmuramoyl-L-alanine amidase-like"/>
    <property type="match status" value="1"/>
</dbReference>
<dbReference type="PANTHER" id="PTHR30417:SF1">
    <property type="entry name" value="N-ACETYLMURAMOYL-L-ALANINE AMIDASE AMID"/>
    <property type="match status" value="1"/>
</dbReference>
<dbReference type="InterPro" id="IPR002502">
    <property type="entry name" value="Amidase_domain"/>
</dbReference>
<dbReference type="GO" id="GO:0071555">
    <property type="term" value="P:cell wall organization"/>
    <property type="evidence" value="ECO:0007669"/>
    <property type="project" value="UniProtKB-KW"/>
</dbReference>
<dbReference type="GO" id="GO:0009253">
    <property type="term" value="P:peptidoglycan catabolic process"/>
    <property type="evidence" value="ECO:0007669"/>
    <property type="project" value="InterPro"/>
</dbReference>
<dbReference type="Pfam" id="PF01510">
    <property type="entry name" value="Amidase_2"/>
    <property type="match status" value="1"/>
</dbReference>